<organism evidence="1 2">
    <name type="scientific">Coemansia helicoidea</name>
    <dbReference type="NCBI Taxonomy" id="1286919"/>
    <lineage>
        <taxon>Eukaryota</taxon>
        <taxon>Fungi</taxon>
        <taxon>Fungi incertae sedis</taxon>
        <taxon>Zoopagomycota</taxon>
        <taxon>Kickxellomycotina</taxon>
        <taxon>Kickxellomycetes</taxon>
        <taxon>Kickxellales</taxon>
        <taxon>Kickxellaceae</taxon>
        <taxon>Coemansia</taxon>
    </lineage>
</organism>
<keyword evidence="2" id="KW-1185">Reference proteome</keyword>
<name>A0ACC1LEH8_9FUNG</name>
<gene>
    <name evidence="1" type="ORF">H4R21_000828</name>
</gene>
<dbReference type="EMBL" id="JANBUN010000133">
    <property type="protein sequence ID" value="KAJ2806534.1"/>
    <property type="molecule type" value="Genomic_DNA"/>
</dbReference>
<accession>A0ACC1LEH8</accession>
<evidence type="ECO:0000313" key="1">
    <source>
        <dbReference type="EMBL" id="KAJ2806534.1"/>
    </source>
</evidence>
<proteinExistence type="predicted"/>
<protein>
    <submittedName>
        <fullName evidence="1">Uncharacterized protein</fullName>
    </submittedName>
</protein>
<evidence type="ECO:0000313" key="2">
    <source>
        <dbReference type="Proteomes" id="UP001140087"/>
    </source>
</evidence>
<reference evidence="1" key="1">
    <citation type="submission" date="2022-07" db="EMBL/GenBank/DDBJ databases">
        <title>Phylogenomic reconstructions and comparative analyses of Kickxellomycotina fungi.</title>
        <authorList>
            <person name="Reynolds N.K."/>
            <person name="Stajich J.E."/>
            <person name="Barry K."/>
            <person name="Grigoriev I.V."/>
            <person name="Crous P."/>
            <person name="Smith M.E."/>
        </authorList>
    </citation>
    <scope>NUCLEOTIDE SEQUENCE</scope>
    <source>
        <strain evidence="1">BCRC 34780</strain>
    </source>
</reference>
<dbReference type="Proteomes" id="UP001140087">
    <property type="component" value="Unassembled WGS sequence"/>
</dbReference>
<sequence>MLLCNLPEDILAIVLRKYIGFSYSPFVGFKCNLPLLAVCRQWRRLAIPSVYGRHALVTYGTRPDYGNGLFNLDLNAEEPANVDVVTNLDLIAMVGCARAVRRVYIDVFCLVNPFPGWHEVIQRMRAVAKEWRVEELTITIGPDSRHYDDDSVDMAEYTDDIVEVADALVALMPDVRRLNRHEANRSQISNSLYGRLASHYADQMEWFDTRYPIAVPPGFQFTSLKKAVMGYNDVADYQLPQMAIGELVDLSLYSGPVNHSWASFSGNSDSQVIEFPKLNRLSVEYSTVHFGDGIAARHSDGHRWRLRFPNLKTLIIHNTQRICPLLEYAVLPPRMESISIRMRSDSFQDIANVMLPATRYLSLHITPESLGDPSGLPAINRILENARGSAVRWLIIEDKWLPVVPEDITCTSLTLLAISALTGVDTMLALIKKLPNLARLALLNLDLSDIQADISIPEADEDAVVAPLRTSLTSLVMNCDTGRHSPDMAVAVVKYMLVAIPTLVEINTRRTPKNPVVQFVEAYAPRYPHLRTRGLKDNLPLLAVCRLWRRLAIPLVYSRAFVQYKDGMQDDDDDGDVSDDDVSDDSPDVEGPTDVTVKTNLGLVAMAGCARTVKRVHIDVRFLANPLPGWREVIQRMRAVAREWRAVELIIAMNPDSSHSDSDSVDETEYADDIAEVGDALAALVPGIDPNPIARSLYGRLASHYADQLEWLDSEHPIPLPPDCQFTRLRKVAINCEFEDDYQLPQMAVGELVKMSLDNASANHSWASFSSDSSSQTIEFPKLRQLYAGYHAGYLESGTSGGHRDGHPWRLLFPNLKRLNISAQENCPLLEYAVLPPRMEYISIQAVSSSYRGIANLVLPVTKRLYLGVAIGSHGDTSGLPAINRILESARGSESLELNIEDPLLRVVPESITCTALTLLVVSAPSSVDTMLAFIERLPNLVSLSLINLHLSGIQADISIPEADEDTAVEPLSMSLESLAIIYDAELYLPEAAEAVAKYLLLSIPTLTHVFAMPTPSYEVLDFVEAYAPRYPRLKGVKLDLY</sequence>
<comment type="caution">
    <text evidence="1">The sequence shown here is derived from an EMBL/GenBank/DDBJ whole genome shotgun (WGS) entry which is preliminary data.</text>
</comment>